<keyword evidence="1" id="KW-0472">Membrane</keyword>
<feature type="non-terminal residue" evidence="2">
    <location>
        <position position="1"/>
    </location>
</feature>
<accession>A0A653DH49</accession>
<protein>
    <submittedName>
        <fullName evidence="2">Uncharacterized protein</fullName>
    </submittedName>
</protein>
<keyword evidence="1" id="KW-1133">Transmembrane helix</keyword>
<feature type="transmembrane region" description="Helical" evidence="1">
    <location>
        <begin position="48"/>
        <end position="81"/>
    </location>
</feature>
<evidence type="ECO:0000256" key="1">
    <source>
        <dbReference type="SAM" id="Phobius"/>
    </source>
</evidence>
<evidence type="ECO:0000313" key="3">
    <source>
        <dbReference type="Proteomes" id="UP000410492"/>
    </source>
</evidence>
<keyword evidence="1" id="KW-0812">Transmembrane</keyword>
<keyword evidence="3" id="KW-1185">Reference proteome</keyword>
<organism evidence="2 3">
    <name type="scientific">Callosobruchus maculatus</name>
    <name type="common">Southern cowpea weevil</name>
    <name type="synonym">Pulse bruchid</name>
    <dbReference type="NCBI Taxonomy" id="64391"/>
    <lineage>
        <taxon>Eukaryota</taxon>
        <taxon>Metazoa</taxon>
        <taxon>Ecdysozoa</taxon>
        <taxon>Arthropoda</taxon>
        <taxon>Hexapoda</taxon>
        <taxon>Insecta</taxon>
        <taxon>Pterygota</taxon>
        <taxon>Neoptera</taxon>
        <taxon>Endopterygota</taxon>
        <taxon>Coleoptera</taxon>
        <taxon>Polyphaga</taxon>
        <taxon>Cucujiformia</taxon>
        <taxon>Chrysomeloidea</taxon>
        <taxon>Chrysomelidae</taxon>
        <taxon>Bruchinae</taxon>
        <taxon>Bruchini</taxon>
        <taxon>Callosobruchus</taxon>
    </lineage>
</organism>
<name>A0A653DH49_CALMS</name>
<reference evidence="2 3" key="1">
    <citation type="submission" date="2019-01" db="EMBL/GenBank/DDBJ databases">
        <authorList>
            <person name="Sayadi A."/>
        </authorList>
    </citation>
    <scope>NUCLEOTIDE SEQUENCE [LARGE SCALE GENOMIC DNA]</scope>
</reference>
<dbReference type="AlphaFoldDB" id="A0A653DH49"/>
<proteinExistence type="predicted"/>
<dbReference type="EMBL" id="CAACVG010011785">
    <property type="protein sequence ID" value="VEN58851.1"/>
    <property type="molecule type" value="Genomic_DNA"/>
</dbReference>
<dbReference type="Proteomes" id="UP000410492">
    <property type="component" value="Unassembled WGS sequence"/>
</dbReference>
<sequence>HCYECLLVFVRPCIFRTIHIYLPPFSFLLGSNGWGILHQLLTGRWFRLFFWSGYACFLVTINLCLDAFRFGVTFFTCSLFLNLL</sequence>
<feature type="transmembrane region" description="Helical" evidence="1">
    <location>
        <begin position="20"/>
        <end position="41"/>
    </location>
</feature>
<evidence type="ECO:0000313" key="2">
    <source>
        <dbReference type="EMBL" id="VEN58851.1"/>
    </source>
</evidence>
<gene>
    <name evidence="2" type="ORF">CALMAC_LOCUS17090</name>
</gene>